<feature type="domain" description="HAP1 N-terminal" evidence="6">
    <location>
        <begin position="28"/>
        <end position="299"/>
    </location>
</feature>
<keyword evidence="9" id="KW-1185">Reference proteome</keyword>
<dbReference type="SMART" id="SM01424">
    <property type="entry name" value="HAP1_N"/>
    <property type="match status" value="1"/>
</dbReference>
<dbReference type="PANTHER" id="PTHR15751:SF12">
    <property type="entry name" value="TRAFFICKING KINESIN-BINDING PROTEIN MILT"/>
    <property type="match status" value="1"/>
</dbReference>
<feature type="compositionally biased region" description="Polar residues" evidence="5">
    <location>
        <begin position="593"/>
        <end position="603"/>
    </location>
</feature>
<feature type="coiled-coil region" evidence="4">
    <location>
        <begin position="103"/>
        <end position="130"/>
    </location>
</feature>
<evidence type="ECO:0000256" key="1">
    <source>
        <dbReference type="ARBA" id="ARBA00004173"/>
    </source>
</evidence>
<dbReference type="GO" id="GO:0031410">
    <property type="term" value="C:cytoplasmic vesicle"/>
    <property type="evidence" value="ECO:0007669"/>
    <property type="project" value="TreeGrafter"/>
</dbReference>
<dbReference type="InterPro" id="IPR051946">
    <property type="entry name" value="Intracell_Traff-Reg"/>
</dbReference>
<dbReference type="OrthoDB" id="10067624at2759"/>
<dbReference type="EMBL" id="CAJNOQ010000011">
    <property type="protein sequence ID" value="CAF0739062.1"/>
    <property type="molecule type" value="Genomic_DNA"/>
</dbReference>
<feature type="coiled-coil region" evidence="4">
    <location>
        <begin position="158"/>
        <end position="292"/>
    </location>
</feature>
<dbReference type="Proteomes" id="UP000663829">
    <property type="component" value="Unassembled WGS sequence"/>
</dbReference>
<reference evidence="7" key="1">
    <citation type="submission" date="2021-02" db="EMBL/GenBank/DDBJ databases">
        <authorList>
            <person name="Nowell W R."/>
        </authorList>
    </citation>
    <scope>NUCLEOTIDE SEQUENCE</scope>
</reference>
<sequence>MILREIRHRINIHTESNLPEVQVISLINETLPRYTLRADTEFSCSNQDFIQTPIINSSDIEGFSNQEIQLTLDYFQAVTRLLEERERDLNIAAGFGKILLESNDQLKQQVSLLEQDIDQTTEMVQQLKHDLLLKDRLIRFYGDMELDMIPPEERHFDNHHFEQKIRNLEYENRELRSETLQLRSDTDTFDQKERNLVNNCVNALANANAQVDHYQQEFIKKNDESNRQQEEIKRITYEMREVRRRLLQLKKENEELKVLLSLSGKSKQEYELRELEKNYEDCVEKLHKSQSEVLILQQQVLTAQLPSSSTIVNENCHHHTQHTLFLSPTDYANFMGMENSLKYEFEEVDIDPYELYPTPATETSIKFDEQNYKRLKWRSDTDDSSINDSAYSDTESLSSVWSCRHREFKEKLDSDQQNRLTTSTSSMPGPRRLPASLCSRLRLVKRLEGSAMLKRWQELATPSFSSCLQSIPGVYTRAEILQGLKEEDETNMDNDERTVNDTTLDCPSKEKCQEDTSTFLTDGTKRTTLLQLLKDHDLTANTFEQIDHSPTTDSVSSYVTASTKIDLMKDSQKNLLSSHNNVLSSSSSHSISKPTTLNLNLSPSLVMDPDDDNSSPETPPSTPIQNSYLQTNVLLNQVMQRLIGLSFRTIQSLTSSLSTNVSSKEDTQTLTSPITTKTSDICPTPPSSPTFELVTPTPNTAKKIMKTSTFIRVSALNPYTNKCVRDAVAQSASPNEVSPALAEFTRSLKWK</sequence>
<comment type="subcellular location">
    <subcellularLocation>
        <location evidence="1">Mitochondrion</location>
    </subcellularLocation>
</comment>
<dbReference type="InterPro" id="IPR006933">
    <property type="entry name" value="HAP1_N"/>
</dbReference>
<protein>
    <recommendedName>
        <fullName evidence="6">HAP1 N-terminal domain-containing protein</fullName>
    </recommendedName>
</protein>
<dbReference type="GO" id="GO:0017022">
    <property type="term" value="F:myosin binding"/>
    <property type="evidence" value="ECO:0007669"/>
    <property type="project" value="TreeGrafter"/>
</dbReference>
<feature type="compositionally biased region" description="Polar residues" evidence="5">
    <location>
        <begin position="417"/>
        <end position="427"/>
    </location>
</feature>
<dbReference type="GO" id="GO:0005739">
    <property type="term" value="C:mitochondrion"/>
    <property type="evidence" value="ECO:0007669"/>
    <property type="project" value="UniProtKB-SubCell"/>
</dbReference>
<organism evidence="7 9">
    <name type="scientific">Didymodactylos carnosus</name>
    <dbReference type="NCBI Taxonomy" id="1234261"/>
    <lineage>
        <taxon>Eukaryota</taxon>
        <taxon>Metazoa</taxon>
        <taxon>Spiralia</taxon>
        <taxon>Gnathifera</taxon>
        <taxon>Rotifera</taxon>
        <taxon>Eurotatoria</taxon>
        <taxon>Bdelloidea</taxon>
        <taxon>Philodinida</taxon>
        <taxon>Philodinidae</taxon>
        <taxon>Didymodactylos</taxon>
    </lineage>
</organism>
<evidence type="ECO:0000313" key="9">
    <source>
        <dbReference type="Proteomes" id="UP000663829"/>
    </source>
</evidence>
<name>A0A813NKZ6_9BILA</name>
<dbReference type="GO" id="GO:0047496">
    <property type="term" value="P:vesicle transport along microtubule"/>
    <property type="evidence" value="ECO:0007669"/>
    <property type="project" value="TreeGrafter"/>
</dbReference>
<feature type="compositionally biased region" description="Low complexity" evidence="5">
    <location>
        <begin position="579"/>
        <end position="592"/>
    </location>
</feature>
<evidence type="ECO:0000256" key="2">
    <source>
        <dbReference type="ARBA" id="ARBA00023054"/>
    </source>
</evidence>
<evidence type="ECO:0000313" key="8">
    <source>
        <dbReference type="EMBL" id="CAF3517195.1"/>
    </source>
</evidence>
<feature type="region of interest" description="Disordered" evidence="5">
    <location>
        <begin position="579"/>
        <end position="626"/>
    </location>
</feature>
<proteinExistence type="predicted"/>
<dbReference type="Proteomes" id="UP000681722">
    <property type="component" value="Unassembled WGS sequence"/>
</dbReference>
<dbReference type="PANTHER" id="PTHR15751">
    <property type="entry name" value="TRAFFICKING KINESIN-BINDING PROTEIN"/>
    <property type="match status" value="1"/>
</dbReference>
<keyword evidence="2 4" id="KW-0175">Coiled coil</keyword>
<evidence type="ECO:0000256" key="3">
    <source>
        <dbReference type="ARBA" id="ARBA00023128"/>
    </source>
</evidence>
<dbReference type="GO" id="GO:0048311">
    <property type="term" value="P:mitochondrion distribution"/>
    <property type="evidence" value="ECO:0007669"/>
    <property type="project" value="TreeGrafter"/>
</dbReference>
<comment type="caution">
    <text evidence="7">The sequence shown here is derived from an EMBL/GenBank/DDBJ whole genome shotgun (WGS) entry which is preliminary data.</text>
</comment>
<accession>A0A813NKZ6</accession>
<dbReference type="AlphaFoldDB" id="A0A813NKZ6"/>
<evidence type="ECO:0000256" key="4">
    <source>
        <dbReference type="SAM" id="Coils"/>
    </source>
</evidence>
<evidence type="ECO:0000259" key="6">
    <source>
        <dbReference type="SMART" id="SM01424"/>
    </source>
</evidence>
<dbReference type="Pfam" id="PF04849">
    <property type="entry name" value="HAP1_N"/>
    <property type="match status" value="1"/>
</dbReference>
<evidence type="ECO:0000256" key="5">
    <source>
        <dbReference type="SAM" id="MobiDB-lite"/>
    </source>
</evidence>
<keyword evidence="3" id="KW-0496">Mitochondrion</keyword>
<dbReference type="EMBL" id="CAJOBC010000011">
    <property type="protein sequence ID" value="CAF3517195.1"/>
    <property type="molecule type" value="Genomic_DNA"/>
</dbReference>
<feature type="region of interest" description="Disordered" evidence="5">
    <location>
        <begin position="412"/>
        <end position="431"/>
    </location>
</feature>
<evidence type="ECO:0000313" key="7">
    <source>
        <dbReference type="EMBL" id="CAF0739062.1"/>
    </source>
</evidence>
<dbReference type="GO" id="GO:0006605">
    <property type="term" value="P:protein targeting"/>
    <property type="evidence" value="ECO:0007669"/>
    <property type="project" value="TreeGrafter"/>
</dbReference>
<gene>
    <name evidence="7" type="ORF">GPM918_LOCUS154</name>
    <name evidence="8" type="ORF">SRO942_LOCUS155</name>
</gene>